<evidence type="ECO:0000259" key="2">
    <source>
        <dbReference type="Pfam" id="PF01276"/>
    </source>
</evidence>
<dbReference type="Pfam" id="PF01276">
    <property type="entry name" value="OKR_DC_1"/>
    <property type="match status" value="1"/>
</dbReference>
<name>A0A377XQ28_KLEPN</name>
<dbReference type="GO" id="GO:0008923">
    <property type="term" value="F:lysine decarboxylase activity"/>
    <property type="evidence" value="ECO:0007669"/>
    <property type="project" value="UniProtKB-EC"/>
</dbReference>
<dbReference type="GO" id="GO:0030170">
    <property type="term" value="F:pyridoxal phosphate binding"/>
    <property type="evidence" value="ECO:0007669"/>
    <property type="project" value="TreeGrafter"/>
</dbReference>
<dbReference type="FunFam" id="3.40.50.2300:FF:000084">
    <property type="entry name" value="Lysine decarboxylase, inducible"/>
    <property type="match status" value="1"/>
</dbReference>
<dbReference type="InterPro" id="IPR015421">
    <property type="entry name" value="PyrdxlP-dep_Trfase_major"/>
</dbReference>
<accession>A0A377XQ28</accession>
<protein>
    <submittedName>
        <fullName evidence="4">Lysine decarboxylase 1</fullName>
        <ecNumber evidence="4">4.1.1.18</ecNumber>
    </submittedName>
</protein>
<gene>
    <name evidence="4" type="primary">cadA_1</name>
    <name evidence="4" type="ORF">NCTC5047_05932</name>
</gene>
<dbReference type="InterPro" id="IPR000310">
    <property type="entry name" value="Orn/Lys/Arg_deCO2ase_major_dom"/>
</dbReference>
<dbReference type="Proteomes" id="UP000254340">
    <property type="component" value="Unassembled WGS sequence"/>
</dbReference>
<evidence type="ECO:0000259" key="3">
    <source>
        <dbReference type="Pfam" id="PF03709"/>
    </source>
</evidence>
<keyword evidence="4" id="KW-0456">Lyase</keyword>
<sequence length="308" mass="35015">MNVIAIMNHVGVYFKEEPIRELHRALERLDFRIVYPNDRDDLLKLIENNSRLCGVIFDWDKYNLELCEEISKMNEYMPLYAFANTYSTLDVSLNDLRMQVRFFEYALGAAEDIANKIKQNTDEYIDTILPPLTKALFKYVREGKYTFCTPGHMGGTAFQKSPVGSIFYDFFGSNTMKSDISISVSELGSLLDHSGPHKEAEEYIARVFNAERSYMVTNGTSTANKIVGMYSAPAGSTVLIDRNCHKSLTHLMMMSDITPIYFRPTRNAYGILGGIPAERIPARDYRQACERDAECDLAGTRGDHQLNL</sequence>
<dbReference type="GO" id="GO:0005829">
    <property type="term" value="C:cytosol"/>
    <property type="evidence" value="ECO:0007669"/>
    <property type="project" value="TreeGrafter"/>
</dbReference>
<dbReference type="PANTHER" id="PTHR45229">
    <property type="entry name" value="CONSTITUTIVE ORNITHINE DECARBOXYLASE"/>
    <property type="match status" value="1"/>
</dbReference>
<proteinExistence type="predicted"/>
<evidence type="ECO:0000313" key="5">
    <source>
        <dbReference type="Proteomes" id="UP000254340"/>
    </source>
</evidence>
<dbReference type="EMBL" id="UGLH01000006">
    <property type="protein sequence ID" value="STT84868.1"/>
    <property type="molecule type" value="Genomic_DNA"/>
</dbReference>
<dbReference type="InterPro" id="IPR005308">
    <property type="entry name" value="OKR_de-COase_N"/>
</dbReference>
<feature type="domain" description="Orn/Lys/Arg decarboxylases family 1 pyridoxal-P attachment site" evidence="2">
    <location>
        <begin position="130"/>
        <end position="284"/>
    </location>
</feature>
<dbReference type="InterPro" id="IPR015424">
    <property type="entry name" value="PyrdxlP-dep_Trfase"/>
</dbReference>
<dbReference type="Gene3D" id="3.40.50.2300">
    <property type="match status" value="1"/>
</dbReference>
<dbReference type="InterPro" id="IPR011193">
    <property type="entry name" value="Orn/lys/arg_de-COase"/>
</dbReference>
<dbReference type="GO" id="GO:0006527">
    <property type="term" value="P:L-arginine catabolic process"/>
    <property type="evidence" value="ECO:0007669"/>
    <property type="project" value="TreeGrafter"/>
</dbReference>
<dbReference type="PANTHER" id="PTHR45229:SF3">
    <property type="entry name" value="BIODEGRADATIVE ARGININE DECARBOXYLASE"/>
    <property type="match status" value="1"/>
</dbReference>
<comment type="cofactor">
    <cofactor evidence="1">
        <name>pyridoxal 5'-phosphate</name>
        <dbReference type="ChEBI" id="CHEBI:597326"/>
    </cofactor>
</comment>
<dbReference type="GO" id="GO:0008792">
    <property type="term" value="F:arginine decarboxylase activity"/>
    <property type="evidence" value="ECO:0007669"/>
    <property type="project" value="TreeGrafter"/>
</dbReference>
<feature type="domain" description="Orn/Lys/Arg decarboxylase N-terminal" evidence="3">
    <location>
        <begin position="14"/>
        <end position="124"/>
    </location>
</feature>
<dbReference type="Gene3D" id="3.40.640.10">
    <property type="entry name" value="Type I PLP-dependent aspartate aminotransferase-like (Major domain)"/>
    <property type="match status" value="1"/>
</dbReference>
<dbReference type="SUPFAM" id="SSF53383">
    <property type="entry name" value="PLP-dependent transferases"/>
    <property type="match status" value="1"/>
</dbReference>
<evidence type="ECO:0000313" key="4">
    <source>
        <dbReference type="EMBL" id="STT84868.1"/>
    </source>
</evidence>
<dbReference type="EC" id="4.1.1.18" evidence="4"/>
<organism evidence="4 5">
    <name type="scientific">Klebsiella pneumoniae</name>
    <dbReference type="NCBI Taxonomy" id="573"/>
    <lineage>
        <taxon>Bacteria</taxon>
        <taxon>Pseudomonadati</taxon>
        <taxon>Pseudomonadota</taxon>
        <taxon>Gammaproteobacteria</taxon>
        <taxon>Enterobacterales</taxon>
        <taxon>Enterobacteriaceae</taxon>
        <taxon>Klebsiella/Raoultella group</taxon>
        <taxon>Klebsiella</taxon>
        <taxon>Klebsiella pneumoniae complex</taxon>
    </lineage>
</organism>
<reference evidence="4 5" key="1">
    <citation type="submission" date="2018-06" db="EMBL/GenBank/DDBJ databases">
        <authorList>
            <consortium name="Pathogen Informatics"/>
            <person name="Doyle S."/>
        </authorList>
    </citation>
    <scope>NUCLEOTIDE SEQUENCE [LARGE SCALE GENOMIC DNA]</scope>
    <source>
        <strain evidence="4 5">NCTC5047</strain>
    </source>
</reference>
<evidence type="ECO:0000256" key="1">
    <source>
        <dbReference type="ARBA" id="ARBA00001933"/>
    </source>
</evidence>
<dbReference type="AlphaFoldDB" id="A0A377XQ28"/>
<dbReference type="Pfam" id="PF03709">
    <property type="entry name" value="OKR_DC_1_N"/>
    <property type="match status" value="1"/>
</dbReference>